<accession>A0ABU0Q2L4</accession>
<dbReference type="EMBL" id="JAUSYA010000001">
    <property type="protein sequence ID" value="MDQ0684908.1"/>
    <property type="molecule type" value="Genomic_DNA"/>
</dbReference>
<dbReference type="Proteomes" id="UP001243364">
    <property type="component" value="Unassembled WGS sequence"/>
</dbReference>
<comment type="caution">
    <text evidence="1">The sequence shown here is derived from an EMBL/GenBank/DDBJ whole genome shotgun (WGS) entry which is preliminary data.</text>
</comment>
<name>A0ABU0Q2L4_STRAH</name>
<reference evidence="1 2" key="1">
    <citation type="submission" date="2023-07" db="EMBL/GenBank/DDBJ databases">
        <title>Comparative genomics of wheat-associated soil bacteria to identify genetic determinants of phenazine resistance.</title>
        <authorList>
            <person name="Mouncey N."/>
        </authorList>
    </citation>
    <scope>NUCLEOTIDE SEQUENCE [LARGE SCALE GENOMIC DNA]</scope>
    <source>
        <strain evidence="1 2">W4I19-2</strain>
    </source>
</reference>
<protein>
    <submittedName>
        <fullName evidence="1">Uncharacterized protein</fullName>
    </submittedName>
</protein>
<evidence type="ECO:0000313" key="2">
    <source>
        <dbReference type="Proteomes" id="UP001243364"/>
    </source>
</evidence>
<evidence type="ECO:0000313" key="1">
    <source>
        <dbReference type="EMBL" id="MDQ0684908.1"/>
    </source>
</evidence>
<dbReference type="RefSeq" id="WP_307044409.1">
    <property type="nucleotide sequence ID" value="NZ_JAUSYA010000001.1"/>
</dbReference>
<gene>
    <name evidence="1" type="ORF">QFZ56_003871</name>
</gene>
<organism evidence="1 2">
    <name type="scientific">Streptomyces achromogenes</name>
    <dbReference type="NCBI Taxonomy" id="67255"/>
    <lineage>
        <taxon>Bacteria</taxon>
        <taxon>Bacillati</taxon>
        <taxon>Actinomycetota</taxon>
        <taxon>Actinomycetes</taxon>
        <taxon>Kitasatosporales</taxon>
        <taxon>Streptomycetaceae</taxon>
        <taxon>Streptomyces</taxon>
    </lineage>
</organism>
<proteinExistence type="predicted"/>
<keyword evidence="2" id="KW-1185">Reference proteome</keyword>
<sequence>MSFSHQVSITGPSGAPPETAVIRFVALLPEGWHAEVGEFQGDLARLRITAPPGTTPSEATRMAADILSRPGLQGWRLADH</sequence>